<dbReference type="PROSITE" id="PS51007">
    <property type="entry name" value="CYTC"/>
    <property type="match status" value="1"/>
</dbReference>
<reference evidence="9 10" key="1">
    <citation type="submission" date="2019-01" db="EMBL/GenBank/DDBJ databases">
        <authorList>
            <person name="Chen W.-M."/>
        </authorList>
    </citation>
    <scope>NUCLEOTIDE SEQUENCE [LARGE SCALE GENOMIC DNA]</scope>
    <source>
        <strain evidence="9 10">ICH-3</strain>
    </source>
</reference>
<evidence type="ECO:0000256" key="4">
    <source>
        <dbReference type="ARBA" id="ARBA00022982"/>
    </source>
</evidence>
<dbReference type="InterPro" id="IPR036909">
    <property type="entry name" value="Cyt_c-like_dom_sf"/>
</dbReference>
<evidence type="ECO:0000256" key="2">
    <source>
        <dbReference type="ARBA" id="ARBA00022617"/>
    </source>
</evidence>
<sequence>MSRLSLAVAALALGAAATPAFANLALAQKNACMACHAVDKKLVGPSYADVAKKYAGQKDAVDKLKASIKAGGSGKWGPVPMPPQAQLSDADLNTLATWILGGAK</sequence>
<evidence type="ECO:0000256" key="7">
    <source>
        <dbReference type="SAM" id="SignalP"/>
    </source>
</evidence>
<dbReference type="GO" id="GO:0020037">
    <property type="term" value="F:heme binding"/>
    <property type="evidence" value="ECO:0007669"/>
    <property type="project" value="InterPro"/>
</dbReference>
<dbReference type="EMBL" id="SACT01000002">
    <property type="protein sequence ID" value="RVT52442.1"/>
    <property type="molecule type" value="Genomic_DNA"/>
</dbReference>
<keyword evidence="2 6" id="KW-0349">Heme</keyword>
<dbReference type="Proteomes" id="UP000288178">
    <property type="component" value="Unassembled WGS sequence"/>
</dbReference>
<evidence type="ECO:0000313" key="10">
    <source>
        <dbReference type="Proteomes" id="UP000288178"/>
    </source>
</evidence>
<gene>
    <name evidence="9" type="ORF">ENE75_08365</name>
</gene>
<dbReference type="AlphaFoldDB" id="A0A3S2VY15"/>
<feature type="binding site" description="covalent" evidence="6">
    <location>
        <position position="32"/>
    </location>
    <ligand>
        <name>heme c</name>
        <dbReference type="ChEBI" id="CHEBI:61717"/>
    </ligand>
</feature>
<feature type="binding site" description="covalent" evidence="6">
    <location>
        <position position="36"/>
    </location>
    <ligand>
        <name>heme c</name>
        <dbReference type="ChEBI" id="CHEBI:61717"/>
    </ligand>
</feature>
<keyword evidence="4" id="KW-0249">Electron transport</keyword>
<protein>
    <submittedName>
        <fullName evidence="9">C-type cytochrome</fullName>
    </submittedName>
</protein>
<dbReference type="SUPFAM" id="SSF46626">
    <property type="entry name" value="Cytochrome c"/>
    <property type="match status" value="1"/>
</dbReference>
<comment type="PTM">
    <text evidence="6">Binds 1 heme c group covalently per subunit.</text>
</comment>
<feature type="chain" id="PRO_5018701849" evidence="7">
    <location>
        <begin position="23"/>
        <end position="104"/>
    </location>
</feature>
<evidence type="ECO:0000256" key="3">
    <source>
        <dbReference type="ARBA" id="ARBA00022723"/>
    </source>
</evidence>
<dbReference type="RefSeq" id="WP_128197770.1">
    <property type="nucleotide sequence ID" value="NZ_SACT01000002.1"/>
</dbReference>
<dbReference type="Pfam" id="PF00034">
    <property type="entry name" value="Cytochrom_C"/>
    <property type="match status" value="1"/>
</dbReference>
<dbReference type="InterPro" id="IPR009056">
    <property type="entry name" value="Cyt_c-like_dom"/>
</dbReference>
<keyword evidence="5 6" id="KW-0408">Iron</keyword>
<keyword evidence="10" id="KW-1185">Reference proteome</keyword>
<organism evidence="9 10">
    <name type="scientific">Rubrivivax albus</name>
    <dbReference type="NCBI Taxonomy" id="2499835"/>
    <lineage>
        <taxon>Bacteria</taxon>
        <taxon>Pseudomonadati</taxon>
        <taxon>Pseudomonadota</taxon>
        <taxon>Betaproteobacteria</taxon>
        <taxon>Burkholderiales</taxon>
        <taxon>Sphaerotilaceae</taxon>
        <taxon>Rubrivivax</taxon>
    </lineage>
</organism>
<dbReference type="PRINTS" id="PR00606">
    <property type="entry name" value="CYTCHROMECID"/>
</dbReference>
<keyword evidence="1" id="KW-0813">Transport</keyword>
<feature type="domain" description="Cytochrome c" evidence="8">
    <location>
        <begin position="12"/>
        <end position="103"/>
    </location>
</feature>
<dbReference type="InterPro" id="IPR002324">
    <property type="entry name" value="Cyt_c_ID"/>
</dbReference>
<proteinExistence type="predicted"/>
<name>A0A3S2VY15_9BURK</name>
<dbReference type="OrthoDB" id="9814063at2"/>
<evidence type="ECO:0000256" key="5">
    <source>
        <dbReference type="ARBA" id="ARBA00023004"/>
    </source>
</evidence>
<feature type="signal peptide" evidence="7">
    <location>
        <begin position="1"/>
        <end position="22"/>
    </location>
</feature>
<keyword evidence="3 6" id="KW-0479">Metal-binding</keyword>
<evidence type="ECO:0000313" key="9">
    <source>
        <dbReference type="EMBL" id="RVT52442.1"/>
    </source>
</evidence>
<dbReference type="Gene3D" id="1.10.760.10">
    <property type="entry name" value="Cytochrome c-like domain"/>
    <property type="match status" value="1"/>
</dbReference>
<keyword evidence="7" id="KW-0732">Signal</keyword>
<dbReference type="GO" id="GO:0009055">
    <property type="term" value="F:electron transfer activity"/>
    <property type="evidence" value="ECO:0007669"/>
    <property type="project" value="InterPro"/>
</dbReference>
<evidence type="ECO:0000256" key="1">
    <source>
        <dbReference type="ARBA" id="ARBA00022448"/>
    </source>
</evidence>
<feature type="binding site" description="covalent" evidence="6">
    <location>
        <position position="81"/>
    </location>
    <ligand>
        <name>heme c</name>
        <dbReference type="ChEBI" id="CHEBI:61717"/>
    </ligand>
</feature>
<accession>A0A3S2VY15</accession>
<evidence type="ECO:0000256" key="6">
    <source>
        <dbReference type="PIRSR" id="PIRSR602324-1"/>
    </source>
</evidence>
<dbReference type="GO" id="GO:0005506">
    <property type="term" value="F:iron ion binding"/>
    <property type="evidence" value="ECO:0007669"/>
    <property type="project" value="InterPro"/>
</dbReference>
<evidence type="ECO:0000259" key="8">
    <source>
        <dbReference type="PROSITE" id="PS51007"/>
    </source>
</evidence>
<comment type="caution">
    <text evidence="9">The sequence shown here is derived from an EMBL/GenBank/DDBJ whole genome shotgun (WGS) entry which is preliminary data.</text>
</comment>